<reference evidence="1 2" key="1">
    <citation type="submission" date="2015-03" db="EMBL/GenBank/DDBJ databases">
        <authorList>
            <person name="Murphy D."/>
        </authorList>
    </citation>
    <scope>NUCLEOTIDE SEQUENCE [LARGE SCALE GENOMIC DNA]</scope>
    <source>
        <strain evidence="1 2">FCF326</strain>
    </source>
</reference>
<proteinExistence type="predicted"/>
<organism evidence="1 2">
    <name type="scientific">Yersinia kristensenii</name>
    <dbReference type="NCBI Taxonomy" id="28152"/>
    <lineage>
        <taxon>Bacteria</taxon>
        <taxon>Pseudomonadati</taxon>
        <taxon>Pseudomonadota</taxon>
        <taxon>Gammaproteobacteria</taxon>
        <taxon>Enterobacterales</taxon>
        <taxon>Yersiniaceae</taxon>
        <taxon>Yersinia</taxon>
    </lineage>
</organism>
<sequence>MRSGTVTYIDQQGSITPVSAANESPTARSRVTYFQIKKFGAPAPVAG</sequence>
<gene>
    <name evidence="1" type="ORF">ERS008491_03775</name>
</gene>
<accession>A0A0T9LZX0</accession>
<dbReference type="AlphaFoldDB" id="A0A0T9LZX0"/>
<dbReference type="Proteomes" id="UP000045824">
    <property type="component" value="Unassembled WGS sequence"/>
</dbReference>
<name>A0A0T9LZX0_YERKR</name>
<protein>
    <submittedName>
        <fullName evidence="1">Uncharacterized protein</fullName>
    </submittedName>
</protein>
<evidence type="ECO:0000313" key="2">
    <source>
        <dbReference type="Proteomes" id="UP000045824"/>
    </source>
</evidence>
<dbReference type="EMBL" id="CPYI01000019">
    <property type="protein sequence ID" value="CNF42309.1"/>
    <property type="molecule type" value="Genomic_DNA"/>
</dbReference>
<evidence type="ECO:0000313" key="1">
    <source>
        <dbReference type="EMBL" id="CNF42309.1"/>
    </source>
</evidence>